<dbReference type="Pfam" id="PF12833">
    <property type="entry name" value="HTH_18"/>
    <property type="match status" value="1"/>
</dbReference>
<dbReference type="InterPro" id="IPR009594">
    <property type="entry name" value="Tscrpt_reg_HTH_AraC_N"/>
</dbReference>
<evidence type="ECO:0000256" key="1">
    <source>
        <dbReference type="ARBA" id="ARBA00023015"/>
    </source>
</evidence>
<dbReference type="Proteomes" id="UP000662701">
    <property type="component" value="Unassembled WGS sequence"/>
</dbReference>
<keyword evidence="5" id="KW-1185">Reference proteome</keyword>
<gene>
    <name evidence="4" type="ORF">HKD19_12460</name>
</gene>
<dbReference type="InterPro" id="IPR018060">
    <property type="entry name" value="HTH_AraC"/>
</dbReference>
<evidence type="ECO:0000256" key="2">
    <source>
        <dbReference type="ARBA" id="ARBA00023163"/>
    </source>
</evidence>
<dbReference type="Pfam" id="PF06719">
    <property type="entry name" value="AraC_N"/>
    <property type="match status" value="1"/>
</dbReference>
<sequence length="292" mass="33243">MNANLSTLRRIIDRHCVEPTTRTIIPGLLLFRADEPTTPMDVVYEPRFCIIVQGSKTVTLCDKVFEYNSQKYLITAVDLPVKGCVTQASKEHPYLSLCISLSPEKIKDLINDIGSHESDPKSICPTCITTSELTNDIFDPVFRLLSMLDNPQDIPVLYESIMREILYRLLQGPQGYVLRQIATVGSNLSHLNRAIDWIRDHYREAFDIASLAQVAGMSTPSFHRHFRAATMMSPLQYRNRIRLQEARRLMLNTDMDAAEAGFCVGYESPSQFSREYRRMFGAPPASDVKYIK</sequence>
<dbReference type="InterPro" id="IPR009057">
    <property type="entry name" value="Homeodomain-like_sf"/>
</dbReference>
<proteinExistence type="predicted"/>
<dbReference type="SMART" id="SM00342">
    <property type="entry name" value="HTH_ARAC"/>
    <property type="match status" value="1"/>
</dbReference>
<keyword evidence="1" id="KW-0805">Transcription regulation</keyword>
<dbReference type="Gene3D" id="1.10.10.60">
    <property type="entry name" value="Homeodomain-like"/>
    <property type="match status" value="1"/>
</dbReference>
<feature type="domain" description="HTH araC/xylS-type" evidence="3">
    <location>
        <begin position="192"/>
        <end position="290"/>
    </location>
</feature>
<dbReference type="SUPFAM" id="SSF46689">
    <property type="entry name" value="Homeodomain-like"/>
    <property type="match status" value="2"/>
</dbReference>
<reference evidence="4" key="1">
    <citation type="submission" date="2020-04" db="EMBL/GenBank/DDBJ databases">
        <authorList>
            <person name="Sombolestani A."/>
        </authorList>
    </citation>
    <scope>NUCLEOTIDE SEQUENCE</scope>
    <source>
        <strain evidence="4">LMG 1745</strain>
    </source>
</reference>
<dbReference type="PROSITE" id="PS01124">
    <property type="entry name" value="HTH_ARAC_FAMILY_2"/>
    <property type="match status" value="1"/>
</dbReference>
<keyword evidence="2" id="KW-0804">Transcription</keyword>
<dbReference type="PANTHER" id="PTHR43436:SF1">
    <property type="entry name" value="TRANSCRIPTIONAL REGULATORY PROTEIN"/>
    <property type="match status" value="1"/>
</dbReference>
<protein>
    <submittedName>
        <fullName evidence="4">AraC family transcriptional regulator</fullName>
    </submittedName>
</protein>
<organism evidence="4 5">
    <name type="scientific">Gluconobacter cadivus</name>
    <dbReference type="NCBI Taxonomy" id="2728101"/>
    <lineage>
        <taxon>Bacteria</taxon>
        <taxon>Pseudomonadati</taxon>
        <taxon>Pseudomonadota</taxon>
        <taxon>Alphaproteobacteria</taxon>
        <taxon>Acetobacterales</taxon>
        <taxon>Acetobacteraceae</taxon>
        <taxon>Gluconobacter</taxon>
    </lineage>
</organism>
<evidence type="ECO:0000313" key="4">
    <source>
        <dbReference type="EMBL" id="MBF0889357.1"/>
    </source>
</evidence>
<reference evidence="4" key="2">
    <citation type="submission" date="2020-11" db="EMBL/GenBank/DDBJ databases">
        <title>Description of novel Gluconobacter species.</title>
        <authorList>
            <person name="Cleenwerck I."/>
            <person name="Cnockaert M."/>
            <person name="Borremans W."/>
            <person name="Wieme A.D."/>
            <person name="De Vuyst L."/>
            <person name="Vandamme P."/>
        </authorList>
    </citation>
    <scope>NUCLEOTIDE SEQUENCE</scope>
    <source>
        <strain evidence="4">LMG 1745</strain>
    </source>
</reference>
<evidence type="ECO:0000259" key="3">
    <source>
        <dbReference type="PROSITE" id="PS01124"/>
    </source>
</evidence>
<comment type="caution">
    <text evidence="4">The sequence shown here is derived from an EMBL/GenBank/DDBJ whole genome shotgun (WGS) entry which is preliminary data.</text>
</comment>
<accession>A0ABR9YZR3</accession>
<dbReference type="EMBL" id="JABCQH010000012">
    <property type="protein sequence ID" value="MBF0889357.1"/>
    <property type="molecule type" value="Genomic_DNA"/>
</dbReference>
<evidence type="ECO:0000313" key="5">
    <source>
        <dbReference type="Proteomes" id="UP000662701"/>
    </source>
</evidence>
<dbReference type="RefSeq" id="WP_194263126.1">
    <property type="nucleotide sequence ID" value="NZ_JABCQH010000012.1"/>
</dbReference>
<name>A0ABR9YZR3_9PROT</name>
<dbReference type="PANTHER" id="PTHR43436">
    <property type="entry name" value="ARAC-FAMILY TRANSCRIPTIONAL REGULATOR"/>
    <property type="match status" value="1"/>
</dbReference>